<dbReference type="InterPro" id="IPR052343">
    <property type="entry name" value="Retrotransposon-Effector_Assoc"/>
</dbReference>
<dbReference type="CDD" id="cd01650">
    <property type="entry name" value="RT_nLTR_like"/>
    <property type="match status" value="1"/>
</dbReference>
<dbReference type="EMBL" id="JAIQCV010000012">
    <property type="protein sequence ID" value="KAH1039641.1"/>
    <property type="molecule type" value="Genomic_DNA"/>
</dbReference>
<feature type="domain" description="Reverse transcriptase" evidence="1">
    <location>
        <begin position="16"/>
        <end position="140"/>
    </location>
</feature>
<dbReference type="Proteomes" id="UP000828251">
    <property type="component" value="Unassembled WGS sequence"/>
</dbReference>
<evidence type="ECO:0000313" key="2">
    <source>
        <dbReference type="EMBL" id="KAH1039641.1"/>
    </source>
</evidence>
<dbReference type="InterPro" id="IPR043502">
    <property type="entry name" value="DNA/RNA_pol_sf"/>
</dbReference>
<dbReference type="PANTHER" id="PTHR46890">
    <property type="entry name" value="NON-LTR RETROLELEMENT REVERSE TRANSCRIPTASE-LIKE PROTEIN-RELATED"/>
    <property type="match status" value="1"/>
</dbReference>
<dbReference type="Pfam" id="PF00078">
    <property type="entry name" value="RVT_1"/>
    <property type="match status" value="1"/>
</dbReference>
<protein>
    <recommendedName>
        <fullName evidence="1">Reverse transcriptase domain-containing protein</fullName>
    </recommendedName>
</protein>
<reference evidence="2 3" key="1">
    <citation type="journal article" date="2021" name="Plant Biotechnol. J.">
        <title>Multi-omics assisted identification of the key and species-specific regulatory components of drought-tolerant mechanisms in Gossypium stocksii.</title>
        <authorList>
            <person name="Yu D."/>
            <person name="Ke L."/>
            <person name="Zhang D."/>
            <person name="Wu Y."/>
            <person name="Sun Y."/>
            <person name="Mei J."/>
            <person name="Sun J."/>
            <person name="Sun Y."/>
        </authorList>
    </citation>
    <scope>NUCLEOTIDE SEQUENCE [LARGE SCALE GENOMIC DNA]</scope>
    <source>
        <strain evidence="3">cv. E1</strain>
        <tissue evidence="2">Leaf</tissue>
    </source>
</reference>
<keyword evidence="3" id="KW-1185">Reference proteome</keyword>
<proteinExistence type="predicted"/>
<accession>A0A9D3ZJD1</accession>
<dbReference type="OrthoDB" id="407509at2759"/>
<organism evidence="2 3">
    <name type="scientific">Gossypium stocksii</name>
    <dbReference type="NCBI Taxonomy" id="47602"/>
    <lineage>
        <taxon>Eukaryota</taxon>
        <taxon>Viridiplantae</taxon>
        <taxon>Streptophyta</taxon>
        <taxon>Embryophyta</taxon>
        <taxon>Tracheophyta</taxon>
        <taxon>Spermatophyta</taxon>
        <taxon>Magnoliopsida</taxon>
        <taxon>eudicotyledons</taxon>
        <taxon>Gunneridae</taxon>
        <taxon>Pentapetalae</taxon>
        <taxon>rosids</taxon>
        <taxon>malvids</taxon>
        <taxon>Malvales</taxon>
        <taxon>Malvaceae</taxon>
        <taxon>Malvoideae</taxon>
        <taxon>Gossypium</taxon>
    </lineage>
</organism>
<dbReference type="PANTHER" id="PTHR46890:SF48">
    <property type="entry name" value="RNA-DIRECTED DNA POLYMERASE"/>
    <property type="match status" value="1"/>
</dbReference>
<dbReference type="SUPFAM" id="SSF56672">
    <property type="entry name" value="DNA/RNA polymerases"/>
    <property type="match status" value="1"/>
</dbReference>
<comment type="caution">
    <text evidence="2">The sequence shown here is derived from an EMBL/GenBank/DDBJ whole genome shotgun (WGS) entry which is preliminary data.</text>
</comment>
<dbReference type="InterPro" id="IPR000477">
    <property type="entry name" value="RT_dom"/>
</dbReference>
<evidence type="ECO:0000259" key="1">
    <source>
        <dbReference type="Pfam" id="PF00078"/>
    </source>
</evidence>
<dbReference type="AlphaFoldDB" id="A0A9D3ZJD1"/>
<sequence>MVSMRIPFKKDHPEDFSQFWPISLYSDMYKLVMKVIANRFKVVFPNYTSPEQAWFITGRNILDNIIITQEVIHSMRSRRAGRNWMAIKLDLEKAYDRILWNGVLSKSFKPVRGIRQGCPLSPYLFVLCMEWLDRLIRSEITDVEMNQAFVLKDILQRFCVLSGHRISIPDVGLLFSHIFANDRLNLDSKLKDWVVQDSSWNVDLLHIWLPDDIIRCIVSIPPLHLISGEDRIIWARSRTGSFSIRSAYWALKESSWGSKDDIWKLIWNYQGSQRVCLSFGLWQNNGFL</sequence>
<gene>
    <name evidence="2" type="ORF">J1N35_041384</name>
</gene>
<name>A0A9D3ZJD1_9ROSI</name>
<evidence type="ECO:0000313" key="3">
    <source>
        <dbReference type="Proteomes" id="UP000828251"/>
    </source>
</evidence>